<accession>A0A0A9BFW7</accession>
<organism evidence="1">
    <name type="scientific">Arundo donax</name>
    <name type="common">Giant reed</name>
    <name type="synonym">Donax arundinaceus</name>
    <dbReference type="NCBI Taxonomy" id="35708"/>
    <lineage>
        <taxon>Eukaryota</taxon>
        <taxon>Viridiplantae</taxon>
        <taxon>Streptophyta</taxon>
        <taxon>Embryophyta</taxon>
        <taxon>Tracheophyta</taxon>
        <taxon>Spermatophyta</taxon>
        <taxon>Magnoliopsida</taxon>
        <taxon>Liliopsida</taxon>
        <taxon>Poales</taxon>
        <taxon>Poaceae</taxon>
        <taxon>PACMAD clade</taxon>
        <taxon>Arundinoideae</taxon>
        <taxon>Arundineae</taxon>
        <taxon>Arundo</taxon>
    </lineage>
</organism>
<reference evidence="1" key="1">
    <citation type="submission" date="2014-09" db="EMBL/GenBank/DDBJ databases">
        <authorList>
            <person name="Magalhaes I.L.F."/>
            <person name="Oliveira U."/>
            <person name="Santos F.R."/>
            <person name="Vidigal T.H.D.A."/>
            <person name="Brescovit A.D."/>
            <person name="Santos A.J."/>
        </authorList>
    </citation>
    <scope>NUCLEOTIDE SEQUENCE</scope>
    <source>
        <tissue evidence="1">Shoot tissue taken approximately 20 cm above the soil surface</tissue>
    </source>
</reference>
<name>A0A0A9BFW7_ARUDO</name>
<dbReference type="AlphaFoldDB" id="A0A0A9BFW7"/>
<proteinExistence type="predicted"/>
<sequence>MQISTISVTILKLHFKVIKYGPCMMKKMVCLVTML</sequence>
<dbReference type="EMBL" id="GBRH01237805">
    <property type="protein sequence ID" value="JAD60090.1"/>
    <property type="molecule type" value="Transcribed_RNA"/>
</dbReference>
<evidence type="ECO:0000313" key="1">
    <source>
        <dbReference type="EMBL" id="JAD60090.1"/>
    </source>
</evidence>
<protein>
    <submittedName>
        <fullName evidence="1">Uncharacterized protein</fullName>
    </submittedName>
</protein>
<reference evidence="1" key="2">
    <citation type="journal article" date="2015" name="Data Brief">
        <title>Shoot transcriptome of the giant reed, Arundo donax.</title>
        <authorList>
            <person name="Barrero R.A."/>
            <person name="Guerrero F.D."/>
            <person name="Moolhuijzen P."/>
            <person name="Goolsby J.A."/>
            <person name="Tidwell J."/>
            <person name="Bellgard S.E."/>
            <person name="Bellgard M.I."/>
        </authorList>
    </citation>
    <scope>NUCLEOTIDE SEQUENCE</scope>
    <source>
        <tissue evidence="1">Shoot tissue taken approximately 20 cm above the soil surface</tissue>
    </source>
</reference>